<accession>A0A9P4X4S8</accession>
<reference evidence="2 3" key="1">
    <citation type="submission" date="2018-06" db="EMBL/GenBank/DDBJ databases">
        <title>Genome analysis of cellulolytic fungus Trichoderma lentiforme CFAM-422.</title>
        <authorList>
            <person name="Steindorff A.S."/>
            <person name="Formighieri E.F."/>
            <person name="Midorikawa G.E.O."/>
            <person name="Tamietti M.S."/>
            <person name="Ramos E.Z."/>
            <person name="Silva A.S."/>
            <person name="Bon E.P.S."/>
            <person name="Mendes T.D."/>
            <person name="Damaso M.C.T."/>
            <person name="Favaro L.C.L."/>
        </authorList>
    </citation>
    <scope>NUCLEOTIDE SEQUENCE [LARGE SCALE GENOMIC DNA]</scope>
    <source>
        <strain evidence="2 3">CFAM-422</strain>
    </source>
</reference>
<feature type="region of interest" description="Disordered" evidence="1">
    <location>
        <begin position="20"/>
        <end position="44"/>
    </location>
</feature>
<sequence length="104" mass="10650">MSLRKALGKPCVGATACERPSWNADTPDVSSGRPTETGSSRLDLQSDVKPCEASSAYLRARSVRDGACSLGSPDLCVVWLSLAGCAGRGSATQAGSGYGKSVKL</sequence>
<evidence type="ECO:0000256" key="1">
    <source>
        <dbReference type="SAM" id="MobiDB-lite"/>
    </source>
</evidence>
<dbReference type="EMBL" id="QLNT01000026">
    <property type="protein sequence ID" value="KAF3058770.1"/>
    <property type="molecule type" value="Genomic_DNA"/>
</dbReference>
<gene>
    <name evidence="2" type="ORF">CFAM422_011874</name>
</gene>
<dbReference type="AlphaFoldDB" id="A0A9P4X4S8"/>
<protein>
    <submittedName>
        <fullName evidence="2">Uncharacterized protein</fullName>
    </submittedName>
</protein>
<feature type="compositionally biased region" description="Polar residues" evidence="1">
    <location>
        <begin position="28"/>
        <end position="43"/>
    </location>
</feature>
<organism evidence="2 3">
    <name type="scientific">Trichoderma lentiforme</name>
    <dbReference type="NCBI Taxonomy" id="1567552"/>
    <lineage>
        <taxon>Eukaryota</taxon>
        <taxon>Fungi</taxon>
        <taxon>Dikarya</taxon>
        <taxon>Ascomycota</taxon>
        <taxon>Pezizomycotina</taxon>
        <taxon>Sordariomycetes</taxon>
        <taxon>Hypocreomycetidae</taxon>
        <taxon>Hypocreales</taxon>
        <taxon>Hypocreaceae</taxon>
        <taxon>Trichoderma</taxon>
    </lineage>
</organism>
<name>A0A9P4X4S8_9HYPO</name>
<dbReference type="Proteomes" id="UP000801864">
    <property type="component" value="Unassembled WGS sequence"/>
</dbReference>
<evidence type="ECO:0000313" key="3">
    <source>
        <dbReference type="Proteomes" id="UP000801864"/>
    </source>
</evidence>
<comment type="caution">
    <text evidence="2">The sequence shown here is derived from an EMBL/GenBank/DDBJ whole genome shotgun (WGS) entry which is preliminary data.</text>
</comment>
<keyword evidence="3" id="KW-1185">Reference proteome</keyword>
<proteinExistence type="predicted"/>
<evidence type="ECO:0000313" key="2">
    <source>
        <dbReference type="EMBL" id="KAF3058770.1"/>
    </source>
</evidence>